<dbReference type="Proteomes" id="UP001056384">
    <property type="component" value="Chromosome 2"/>
</dbReference>
<feature type="region of interest" description="Disordered" evidence="1">
    <location>
        <begin position="1"/>
        <end position="22"/>
    </location>
</feature>
<protein>
    <submittedName>
        <fullName evidence="2">Uncharacterized protein</fullName>
    </submittedName>
</protein>
<dbReference type="AlphaFoldDB" id="A0A9Q9ASM0"/>
<sequence length="922" mass="103065">MSRFAPRQSLSERLDRVQQGAEEDPDAYYQLVNEELEGLADDLEKSKKFRWHAPATVSRQDHHFQLYKRFVCQYILKGNPEDISDEDAATKHLFTPDNVAQMTKRIFLVWAYKRAVPKSRAAKTIMPLTLSAYRNSMLYWARFWFRQQEADLLGRKLFNDLVQVMRFAVKTYGNLRARAKKSHLGAEDLRMLMDNEAMNNRSIELSEQHVALWCIGRASALRPGSLCPSVPSARSRAKPLTWNNFSFTQSSKGQFDMSLHLPRINIKLVNDPLLADDADVSTEPVELQFPSPAADSLEFSAAHRMLVIAVRRGILEGIDTLQELFDTELREFRVKEEHLDDVVFFAGNNRGLGLDKSRPLTSGALTEYLRTRGWRAGFTHAVTWYSIRRRAATDLVPLIGLEMTRLVLGHSPNSNTLEKYYLRLNAILNAANLLTNNGVEKAGNLVSQASWQALSVTSLKDEALLRSRGQALDELIRALVLQDPHAPTDPKSKDFKNYRKRVKAVAQKMLLEKEAEWQKGRMTLRDFQQRLALAKSASVFAQEVSSRAAQALSEDAGENVDEQAGEDEEDAMETDDTSLFVPPGGNVEEIGDAGAEYDGDEEWQGFGSDDPEKQGAEVDREPAEDDLEVGIASSEIGVASNAIQCPVDSQLEAEVALGGIVMEATYADLAATAIEMWLQNSLNEFKWWAAKDPICPLCQEDDTASNELRDKRYASKHHLDNHMEGGFHLAFNVWKRQQERTRDGEADINPPFQANKMPALIAHISESDAGEVSINNEIEPSEEEVRLHDRYKAEAGWYDEAFLASMAKASGPSDASKLKLKQAGAKHLKEMGLDLSPQRELVEPEPHPTRGRMVLGSHGDSKIPNRHDASLRVSSDEVQVGVVPNRFKGVLVTGSASSTGPGQNRLPRYLQEDLERGTGGAK</sequence>
<gene>
    <name evidence="2" type="ORF">Slin15195_G033250</name>
</gene>
<keyword evidence="3" id="KW-1185">Reference proteome</keyword>
<dbReference type="PANTHER" id="PTHR37535">
    <property type="entry name" value="FLUG DOMAIN PROTEIN"/>
    <property type="match status" value="1"/>
</dbReference>
<feature type="compositionally biased region" description="Acidic residues" evidence="1">
    <location>
        <begin position="555"/>
        <end position="576"/>
    </location>
</feature>
<evidence type="ECO:0000313" key="2">
    <source>
        <dbReference type="EMBL" id="USW50006.1"/>
    </source>
</evidence>
<feature type="region of interest" description="Disordered" evidence="1">
    <location>
        <begin position="841"/>
        <end position="867"/>
    </location>
</feature>
<dbReference type="EMBL" id="CP099419">
    <property type="protein sequence ID" value="USW50006.1"/>
    <property type="molecule type" value="Genomic_DNA"/>
</dbReference>
<dbReference type="PANTHER" id="PTHR37535:SF3">
    <property type="entry name" value="FLUG DOMAIN-CONTAINING PROTEIN"/>
    <property type="match status" value="1"/>
</dbReference>
<dbReference type="OrthoDB" id="3847937at2759"/>
<feature type="region of interest" description="Disordered" evidence="1">
    <location>
        <begin position="550"/>
        <end position="583"/>
    </location>
</feature>
<accession>A0A9Q9ASM0</accession>
<feature type="compositionally biased region" description="Basic and acidic residues" evidence="1">
    <location>
        <begin position="610"/>
        <end position="621"/>
    </location>
</feature>
<reference evidence="2" key="1">
    <citation type="submission" date="2022-06" db="EMBL/GenBank/DDBJ databases">
        <title>Complete genome sequences of two strains of the flax pathogen Septoria linicola.</title>
        <authorList>
            <person name="Lapalu N."/>
            <person name="Simon A."/>
            <person name="Demenou B."/>
            <person name="Paumier D."/>
            <person name="Guillot M.-P."/>
            <person name="Gout L."/>
            <person name="Valade R."/>
        </authorList>
    </citation>
    <scope>NUCLEOTIDE SEQUENCE</scope>
    <source>
        <strain evidence="2">SE15195</strain>
    </source>
</reference>
<name>A0A9Q9ASM0_9PEZI</name>
<feature type="region of interest" description="Disordered" evidence="1">
    <location>
        <begin position="892"/>
        <end position="922"/>
    </location>
</feature>
<organism evidence="2 3">
    <name type="scientific">Septoria linicola</name>
    <dbReference type="NCBI Taxonomy" id="215465"/>
    <lineage>
        <taxon>Eukaryota</taxon>
        <taxon>Fungi</taxon>
        <taxon>Dikarya</taxon>
        <taxon>Ascomycota</taxon>
        <taxon>Pezizomycotina</taxon>
        <taxon>Dothideomycetes</taxon>
        <taxon>Dothideomycetidae</taxon>
        <taxon>Mycosphaerellales</taxon>
        <taxon>Mycosphaerellaceae</taxon>
        <taxon>Septoria</taxon>
    </lineage>
</organism>
<proteinExistence type="predicted"/>
<evidence type="ECO:0000313" key="3">
    <source>
        <dbReference type="Proteomes" id="UP001056384"/>
    </source>
</evidence>
<evidence type="ECO:0000256" key="1">
    <source>
        <dbReference type="SAM" id="MobiDB-lite"/>
    </source>
</evidence>
<feature type="region of interest" description="Disordered" evidence="1">
    <location>
        <begin position="597"/>
        <end position="622"/>
    </location>
</feature>